<dbReference type="PANTHER" id="PTHR19211">
    <property type="entry name" value="ATP-BINDING TRANSPORT PROTEIN-RELATED"/>
    <property type="match status" value="1"/>
</dbReference>
<keyword evidence="2" id="KW-0547">Nucleotide-binding</keyword>
<proteinExistence type="predicted"/>
<dbReference type="PROSITE" id="PS50893">
    <property type="entry name" value="ABC_TRANSPORTER_2"/>
    <property type="match status" value="2"/>
</dbReference>
<dbReference type="AlphaFoldDB" id="A0A1L4D0E0"/>
<dbReference type="OrthoDB" id="5287952at2"/>
<dbReference type="STRING" id="1915309.AXG55_06910"/>
<dbReference type="SUPFAM" id="SSF52540">
    <property type="entry name" value="P-loop containing nucleoside triphosphate hydrolases"/>
    <property type="match status" value="2"/>
</dbReference>
<keyword evidence="3" id="KW-0067">ATP-binding</keyword>
<dbReference type="Gene3D" id="3.40.50.300">
    <property type="entry name" value="P-loop containing nucleotide triphosphate hydrolases"/>
    <property type="match status" value="2"/>
</dbReference>
<sequence>MSPSISVHDLCYVLPDNTPLLKNINFNLRNEKVGVVGKNGIGKSTLLKLLAKEFEAKSGCIQIIGKVSYLPQKCIDYSEYKLSQILKIDQKIEALNRAEKGCASETDFVVIGDDWNFQYEIEIILNELGIAHLHLNRTGKSLSGGEMIRLLLAKVMLEKSNIILLDEPTNNLDEESKSQFFNYLDAKNSLFVIVSHDRLLLNKMDSIIEISNLGLKYYSGNYDFYVEQRSIEDNAVAQKVKNADELFKKMKIQEQELQQNQLKKNSQGKVNSKKEGMSALEKGYKKEISQKTTSHLSVLHEKKTNLALSDLKIKSSQIRDHYKIKVDMELSKIPSRKKMIICNDLNYKYSNSKNKLWKNNLNFEIIGSSRVSIQGKNGAGKSTLIDLILGRKNPLVGDIYLGSKKIAYLDQWCSLLQENLTIFENLKKFAPDEMSNHEVRVRAGRFLFYGDDIFKTAESLSGGERLRASLACIFAMTHAPDILILDEPTNNLDLESIAILAQSLNDYFGTLIVISHDPYFLNEIHIKEQIYIE</sequence>
<dbReference type="InterPro" id="IPR003593">
    <property type="entry name" value="AAA+_ATPase"/>
</dbReference>
<gene>
    <name evidence="5" type="ORF">AXG55_06910</name>
</gene>
<dbReference type="GO" id="GO:0016887">
    <property type="term" value="F:ATP hydrolysis activity"/>
    <property type="evidence" value="ECO:0007669"/>
    <property type="project" value="InterPro"/>
</dbReference>
<dbReference type="SMART" id="SM00382">
    <property type="entry name" value="AAA"/>
    <property type="match status" value="2"/>
</dbReference>
<dbReference type="KEGG" id="saqi:AXG55_06910"/>
<dbReference type="InterPro" id="IPR027417">
    <property type="entry name" value="P-loop_NTPase"/>
</dbReference>
<dbReference type="InterPro" id="IPR003439">
    <property type="entry name" value="ABC_transporter-like_ATP-bd"/>
</dbReference>
<feature type="domain" description="ABC transporter" evidence="4">
    <location>
        <begin position="340"/>
        <end position="532"/>
    </location>
</feature>
<name>A0A1L4D0E0_9BACT</name>
<evidence type="ECO:0000313" key="5">
    <source>
        <dbReference type="EMBL" id="APJ03650.1"/>
    </source>
</evidence>
<dbReference type="Pfam" id="PF00005">
    <property type="entry name" value="ABC_tran"/>
    <property type="match status" value="2"/>
</dbReference>
<dbReference type="GO" id="GO:0005524">
    <property type="term" value="F:ATP binding"/>
    <property type="evidence" value="ECO:0007669"/>
    <property type="project" value="UniProtKB-KW"/>
</dbReference>
<dbReference type="RefSeq" id="WP_148697390.1">
    <property type="nucleotide sequence ID" value="NZ_CP017834.1"/>
</dbReference>
<dbReference type="Proteomes" id="UP000184731">
    <property type="component" value="Chromosome"/>
</dbReference>
<accession>A0A1L4D0E0</accession>
<reference evidence="5 6" key="1">
    <citation type="submission" date="2016-10" db="EMBL/GenBank/DDBJ databases">
        <title>Silvanigrella aquatica sp. nov., isolated from a freshwater lake located in the Black Forest, Germany, description of Silvanigrellaceae fam. nov., Silvanigrellales ord. nov., reclassification of the order Bdellovibrionales in the class Oligoflexia, reclassification of the families Bacteriovoracaceae and Halobacteriovoraceae in the new order Bacteriovoracales ord. nov., and reclassification of the family Pseudobacteriovoracaceae in the order Oligoflexiales.</title>
        <authorList>
            <person name="Hahn M.W."/>
            <person name="Schmidt J."/>
            <person name="Koll U."/>
            <person name="Rohde M."/>
            <person name="Verbag S."/>
            <person name="Pitt A."/>
            <person name="Nakai R."/>
            <person name="Naganuma T."/>
            <person name="Lang E."/>
        </authorList>
    </citation>
    <scope>NUCLEOTIDE SEQUENCE [LARGE SCALE GENOMIC DNA]</scope>
    <source>
        <strain evidence="5 6">MWH-Nonnen-W8red</strain>
    </source>
</reference>
<dbReference type="CDD" id="cd03221">
    <property type="entry name" value="ABCF_EF-3"/>
    <property type="match status" value="1"/>
</dbReference>
<protein>
    <recommendedName>
        <fullName evidence="4">ABC transporter domain-containing protein</fullName>
    </recommendedName>
</protein>
<evidence type="ECO:0000256" key="1">
    <source>
        <dbReference type="ARBA" id="ARBA00022737"/>
    </source>
</evidence>
<keyword evidence="1" id="KW-0677">Repeat</keyword>
<evidence type="ECO:0000259" key="4">
    <source>
        <dbReference type="PROSITE" id="PS50893"/>
    </source>
</evidence>
<dbReference type="InterPro" id="IPR050611">
    <property type="entry name" value="ABCF"/>
</dbReference>
<feature type="domain" description="ABC transporter" evidence="4">
    <location>
        <begin position="5"/>
        <end position="238"/>
    </location>
</feature>
<dbReference type="EMBL" id="CP017834">
    <property type="protein sequence ID" value="APJ03650.1"/>
    <property type="molecule type" value="Genomic_DNA"/>
</dbReference>
<dbReference type="FunFam" id="3.40.50.300:FF:000011">
    <property type="entry name" value="Putative ABC transporter ATP-binding component"/>
    <property type="match status" value="1"/>
</dbReference>
<evidence type="ECO:0000256" key="2">
    <source>
        <dbReference type="ARBA" id="ARBA00022741"/>
    </source>
</evidence>
<evidence type="ECO:0000256" key="3">
    <source>
        <dbReference type="ARBA" id="ARBA00022840"/>
    </source>
</evidence>
<organism evidence="5 6">
    <name type="scientific">Silvanigrella aquatica</name>
    <dbReference type="NCBI Taxonomy" id="1915309"/>
    <lineage>
        <taxon>Bacteria</taxon>
        <taxon>Pseudomonadati</taxon>
        <taxon>Bdellovibrionota</taxon>
        <taxon>Oligoflexia</taxon>
        <taxon>Silvanigrellales</taxon>
        <taxon>Silvanigrellaceae</taxon>
        <taxon>Silvanigrella</taxon>
    </lineage>
</organism>
<evidence type="ECO:0000313" key="6">
    <source>
        <dbReference type="Proteomes" id="UP000184731"/>
    </source>
</evidence>
<keyword evidence="6" id="KW-1185">Reference proteome</keyword>
<dbReference type="PANTHER" id="PTHR19211:SF6">
    <property type="entry name" value="BLL7188 PROTEIN"/>
    <property type="match status" value="1"/>
</dbReference>